<dbReference type="OMA" id="DKQAPTC"/>
<sequence>MPATPWYCRYGIHGDVTRQTNIDGTALYRTRERPCDCTPPPPRPPLPALCSSMQPRRPEPTTVTTRRRPRGRGGAGCPRGRLPNRADHSPNELAPAYLSQPLAFYDGGLHVVVPPITVEQSGYPDALEDASLRLLCCDGGAINVFPAFPSIPVVWPQSELQGVHSDAAQREYSPVAEVAIPVGLDPNNAPPNVIIPTASSAAAASPSEVPTPSLGAVNPPPSSSPPAPAVVCSPERHALHASWGIAFCSTCGLPLHSSTPPCTSLTCPLGPHDEQLRNRQEPPSVTVAHAEDAGQRNFCMLCGADLKAAGATSSCPPEEPRCYRQASPMPPYADLLTRRDLHSVDEIMAHLLRNAEAHGGKVQPPCGLPNCRLCEHAEGAAGTADAAERRAIGATRPERWWDSPMVCGCPAVTIVHHHYYR</sequence>
<feature type="region of interest" description="Disordered" evidence="1">
    <location>
        <begin position="204"/>
        <end position="225"/>
    </location>
</feature>
<reference evidence="2 3" key="1">
    <citation type="journal article" date="2015" name="PLoS Pathog.">
        <title>Leptomonas seymouri: Adaptations to the Dixenous Life Cycle Analyzed by Genome Sequencing, Transcriptome Profiling and Co-infection with Leishmania donovani.</title>
        <authorList>
            <person name="Kraeva N."/>
            <person name="Butenko A."/>
            <person name="Hlavacova J."/>
            <person name="Kostygov A."/>
            <person name="Myskova J."/>
            <person name="Grybchuk D."/>
            <person name="Lestinova T."/>
            <person name="Votypka J."/>
            <person name="Volf P."/>
            <person name="Opperdoes F."/>
            <person name="Flegontov P."/>
            <person name="Lukes J."/>
            <person name="Yurchenko V."/>
        </authorList>
    </citation>
    <scope>NUCLEOTIDE SEQUENCE [LARGE SCALE GENOMIC DNA]</scope>
    <source>
        <strain evidence="2 3">ATCC 30220</strain>
    </source>
</reference>
<name>A0A0N1I0B3_LEPSE</name>
<dbReference type="AlphaFoldDB" id="A0A0N1I0B3"/>
<comment type="caution">
    <text evidence="2">The sequence shown here is derived from an EMBL/GenBank/DDBJ whole genome shotgun (WGS) entry which is preliminary data.</text>
</comment>
<feature type="compositionally biased region" description="Pro residues" evidence="1">
    <location>
        <begin position="37"/>
        <end position="47"/>
    </location>
</feature>
<evidence type="ECO:0000256" key="1">
    <source>
        <dbReference type="SAM" id="MobiDB-lite"/>
    </source>
</evidence>
<dbReference type="VEuPathDB" id="TriTrypDB:Lsey_0393_0050"/>
<feature type="compositionally biased region" description="Low complexity" evidence="1">
    <location>
        <begin position="204"/>
        <end position="217"/>
    </location>
</feature>
<evidence type="ECO:0000313" key="3">
    <source>
        <dbReference type="Proteomes" id="UP000038009"/>
    </source>
</evidence>
<keyword evidence="3" id="KW-1185">Reference proteome</keyword>
<dbReference type="OrthoDB" id="266161at2759"/>
<organism evidence="2 3">
    <name type="scientific">Leptomonas seymouri</name>
    <dbReference type="NCBI Taxonomy" id="5684"/>
    <lineage>
        <taxon>Eukaryota</taxon>
        <taxon>Discoba</taxon>
        <taxon>Euglenozoa</taxon>
        <taxon>Kinetoplastea</taxon>
        <taxon>Metakinetoplastina</taxon>
        <taxon>Trypanosomatida</taxon>
        <taxon>Trypanosomatidae</taxon>
        <taxon>Leishmaniinae</taxon>
        <taxon>Leptomonas</taxon>
    </lineage>
</organism>
<gene>
    <name evidence="2" type="ORF">ABL78_7640</name>
</gene>
<dbReference type="EMBL" id="LJSK01000393">
    <property type="protein sequence ID" value="KPI83331.1"/>
    <property type="molecule type" value="Genomic_DNA"/>
</dbReference>
<accession>A0A0N1I0B3</accession>
<dbReference type="Proteomes" id="UP000038009">
    <property type="component" value="Unassembled WGS sequence"/>
</dbReference>
<feature type="region of interest" description="Disordered" evidence="1">
    <location>
        <begin position="33"/>
        <end position="92"/>
    </location>
</feature>
<protein>
    <submittedName>
        <fullName evidence="2">Uncharacterized protein</fullName>
    </submittedName>
</protein>
<evidence type="ECO:0000313" key="2">
    <source>
        <dbReference type="EMBL" id="KPI83331.1"/>
    </source>
</evidence>
<proteinExistence type="predicted"/>